<dbReference type="EMBL" id="CP073767">
    <property type="protein sequence ID" value="UWZ52662.1"/>
    <property type="molecule type" value="Genomic_DNA"/>
</dbReference>
<keyword evidence="3" id="KW-1185">Reference proteome</keyword>
<protein>
    <submittedName>
        <fullName evidence="2">Uncharacterized protein</fullName>
    </submittedName>
</protein>
<dbReference type="KEGG" id="daur:Daura_39500"/>
<evidence type="ECO:0000313" key="2">
    <source>
        <dbReference type="EMBL" id="UWZ52662.1"/>
    </source>
</evidence>
<proteinExistence type="predicted"/>
<name>A0A9Q9MKB0_9ACTN</name>
<accession>A0A9Q9MKB0</accession>
<evidence type="ECO:0000256" key="1">
    <source>
        <dbReference type="SAM" id="MobiDB-lite"/>
    </source>
</evidence>
<gene>
    <name evidence="2" type="ORF">Daura_39500</name>
</gene>
<dbReference type="Proteomes" id="UP001058003">
    <property type="component" value="Chromosome"/>
</dbReference>
<feature type="region of interest" description="Disordered" evidence="1">
    <location>
        <begin position="177"/>
        <end position="196"/>
    </location>
</feature>
<reference evidence="2" key="1">
    <citation type="submission" date="2021-04" db="EMBL/GenBank/DDBJ databases">
        <title>Dactylosporangium aurantiacum NRRL B-8018 full assembly.</title>
        <authorList>
            <person name="Hartkoorn R.C."/>
            <person name="Beaudoing E."/>
            <person name="Hot D."/>
        </authorList>
    </citation>
    <scope>NUCLEOTIDE SEQUENCE</scope>
    <source>
        <strain evidence="2">NRRL B-8018</strain>
    </source>
</reference>
<dbReference type="AlphaFoldDB" id="A0A9Q9MKB0"/>
<sequence length="225" mass="24568">MSCYLLEFSVGPGGARQGDVHAARDLATLRASFERRYDEDHLAYLTLWYGAVLHLWVVRDGVLAGGFDLHPMLRTGDARHDATVVALLDSLQVEQPWELFDTITDLGGLECLEAVRVVTHALDLRSRAATDPAAAAELEALEAAVSDGDVPRVPGPPCRLDLDWAAVEARLPPLREPLLRPGEPTTVTWTDATAPPPDSYLRHTDVLYLGFNDVEAGRHELEAAS</sequence>
<dbReference type="RefSeq" id="WP_033359535.1">
    <property type="nucleotide sequence ID" value="NZ_CP073767.1"/>
</dbReference>
<organism evidence="2 3">
    <name type="scientific">Dactylosporangium aurantiacum</name>
    <dbReference type="NCBI Taxonomy" id="35754"/>
    <lineage>
        <taxon>Bacteria</taxon>
        <taxon>Bacillati</taxon>
        <taxon>Actinomycetota</taxon>
        <taxon>Actinomycetes</taxon>
        <taxon>Micromonosporales</taxon>
        <taxon>Micromonosporaceae</taxon>
        <taxon>Dactylosporangium</taxon>
    </lineage>
</organism>
<evidence type="ECO:0000313" key="3">
    <source>
        <dbReference type="Proteomes" id="UP001058003"/>
    </source>
</evidence>